<keyword evidence="1" id="KW-0732">Signal</keyword>
<dbReference type="STRING" id="665118.SAMN02983003_2251"/>
<dbReference type="AlphaFoldDB" id="A0A1K2HY79"/>
<dbReference type="RefSeq" id="WP_072342790.1">
    <property type="nucleotide sequence ID" value="NZ_FPKU01000002.1"/>
</dbReference>
<feature type="chain" id="PRO_5013176661" evidence="1">
    <location>
        <begin position="22"/>
        <end position="117"/>
    </location>
</feature>
<reference evidence="2 3" key="1">
    <citation type="submission" date="2016-11" db="EMBL/GenBank/DDBJ databases">
        <authorList>
            <person name="Jaros S."/>
            <person name="Januszkiewicz K."/>
            <person name="Wedrychowicz H."/>
        </authorList>
    </citation>
    <scope>NUCLEOTIDE SEQUENCE [LARGE SCALE GENOMIC DNA]</scope>
    <source>
        <strain evidence="2 3">ATCC 23634</strain>
    </source>
</reference>
<protein>
    <submittedName>
        <fullName evidence="2">Uncharacterized protein</fullName>
    </submittedName>
</protein>
<evidence type="ECO:0000313" key="2">
    <source>
        <dbReference type="EMBL" id="SFZ84859.1"/>
    </source>
</evidence>
<dbReference type="Proteomes" id="UP000183447">
    <property type="component" value="Unassembled WGS sequence"/>
</dbReference>
<sequence>MSIPLRLCAVALALSPLPLLAAEGLDGEWCSAAGERLLIDAAGPGFNEHTVCQWLEGRPEAAVFDAAIACANVYPSGDTLVTTEERMGRLVSDGTAPITIFARFEADDPVAFKRCAP</sequence>
<feature type="signal peptide" evidence="1">
    <location>
        <begin position="1"/>
        <end position="21"/>
    </location>
</feature>
<gene>
    <name evidence="2" type="ORF">SAMN02983003_2251</name>
</gene>
<keyword evidence="3" id="KW-1185">Reference proteome</keyword>
<name>A0A1K2HY79_9HYPH</name>
<dbReference type="EMBL" id="FPKU01000002">
    <property type="protein sequence ID" value="SFZ84859.1"/>
    <property type="molecule type" value="Genomic_DNA"/>
</dbReference>
<proteinExistence type="predicted"/>
<evidence type="ECO:0000256" key="1">
    <source>
        <dbReference type="SAM" id="SignalP"/>
    </source>
</evidence>
<dbReference type="OrthoDB" id="8454355at2"/>
<accession>A0A1K2HY79</accession>
<organism evidence="2 3">
    <name type="scientific">Devosia enhydra</name>
    <dbReference type="NCBI Taxonomy" id="665118"/>
    <lineage>
        <taxon>Bacteria</taxon>
        <taxon>Pseudomonadati</taxon>
        <taxon>Pseudomonadota</taxon>
        <taxon>Alphaproteobacteria</taxon>
        <taxon>Hyphomicrobiales</taxon>
        <taxon>Devosiaceae</taxon>
        <taxon>Devosia</taxon>
    </lineage>
</organism>
<evidence type="ECO:0000313" key="3">
    <source>
        <dbReference type="Proteomes" id="UP000183447"/>
    </source>
</evidence>